<feature type="region of interest" description="Disordered" evidence="1">
    <location>
        <begin position="31"/>
        <end position="52"/>
    </location>
</feature>
<reference evidence="2" key="2">
    <citation type="submission" date="2003-06" db="EMBL/GenBank/DDBJ databases">
        <authorList>
            <person name="Ronning C.M."/>
        </authorList>
    </citation>
    <scope>NUCLEOTIDE SEQUENCE</scope>
</reference>
<protein>
    <submittedName>
        <fullName evidence="2">Uncharacterized protein</fullName>
    </submittedName>
</protein>
<reference evidence="2" key="3">
    <citation type="submission" date="2004-06" db="EMBL/GenBank/DDBJ databases">
        <authorList>
            <person name="Buell R."/>
        </authorList>
    </citation>
    <scope>NUCLEOTIDE SEQUENCE</scope>
</reference>
<proteinExistence type="predicted"/>
<name>Q0KIT6_SOLDE</name>
<dbReference type="EMBL" id="AC145120">
    <property type="protein sequence ID" value="ABI34299.1"/>
    <property type="molecule type" value="Genomic_DNA"/>
</dbReference>
<evidence type="ECO:0000256" key="1">
    <source>
        <dbReference type="SAM" id="MobiDB-lite"/>
    </source>
</evidence>
<organism evidence="2">
    <name type="scientific">Solanum demissum</name>
    <name type="common">Wild potato</name>
    <dbReference type="NCBI Taxonomy" id="50514"/>
    <lineage>
        <taxon>Eukaryota</taxon>
        <taxon>Viridiplantae</taxon>
        <taxon>Streptophyta</taxon>
        <taxon>Embryophyta</taxon>
        <taxon>Tracheophyta</taxon>
        <taxon>Spermatophyta</taxon>
        <taxon>Magnoliopsida</taxon>
        <taxon>eudicotyledons</taxon>
        <taxon>Gunneridae</taxon>
        <taxon>Pentapetalae</taxon>
        <taxon>asterids</taxon>
        <taxon>lamiids</taxon>
        <taxon>Solanales</taxon>
        <taxon>Solanaceae</taxon>
        <taxon>Solanoideae</taxon>
        <taxon>Solaneae</taxon>
        <taxon>Solanum</taxon>
    </lineage>
</organism>
<reference evidence="2" key="1">
    <citation type="submission" date="2003-06" db="EMBL/GenBank/DDBJ databases">
        <authorList>
            <person name="Buell R."/>
            <person name="Liu J."/>
            <person name="Childs K."/>
            <person name="Zaborsky J."/>
            <person name="Tallon L."/>
            <person name="Wirtz U."/>
            <person name="Wei F."/>
            <person name="Kuang H."/>
            <person name="Zhang P."/>
            <person name="Marano M."/>
            <person name="Baker B."/>
        </authorList>
    </citation>
    <scope>NUCLEOTIDE SEQUENCE</scope>
</reference>
<gene>
    <name evidence="2" type="ORF">SDM1_26t00005</name>
</gene>
<evidence type="ECO:0000313" key="2">
    <source>
        <dbReference type="EMBL" id="ABI34299.1"/>
    </source>
</evidence>
<accession>Q0KIT6</accession>
<sequence length="52" mass="5639">MVSGTLKEIGVKLKEKMQGYVEKKLRLKAPGPGALLGARRQGPTFREASQAL</sequence>
<dbReference type="AlphaFoldDB" id="Q0KIT6"/>
<reference evidence="2" key="4">
    <citation type="submission" date="2006-08" db="EMBL/GenBank/DDBJ databases">
        <authorList>
            <person name="Childs K."/>
        </authorList>
    </citation>
    <scope>NUCLEOTIDE SEQUENCE</scope>
</reference>